<evidence type="ECO:0000256" key="9">
    <source>
        <dbReference type="ARBA" id="ARBA00022842"/>
    </source>
</evidence>
<evidence type="ECO:0000256" key="3">
    <source>
        <dbReference type="ARBA" id="ARBA00022722"/>
    </source>
</evidence>
<evidence type="ECO:0000256" key="10">
    <source>
        <dbReference type="SAM" id="MobiDB-lite"/>
    </source>
</evidence>
<feature type="domain" description="Rege-1 UBA-like" evidence="12">
    <location>
        <begin position="283"/>
        <end position="320"/>
    </location>
</feature>
<dbReference type="GO" id="GO:0004521">
    <property type="term" value="F:RNA endonuclease activity"/>
    <property type="evidence" value="ECO:0007669"/>
    <property type="project" value="TreeGrafter"/>
</dbReference>
<feature type="compositionally biased region" description="Basic and acidic residues" evidence="10">
    <location>
        <begin position="331"/>
        <end position="340"/>
    </location>
</feature>
<sequence>MAYEYQCLTLQLQISNSESQQSALKRLDRVINTTRNVFQVNVSLVKTSNRSDINIFSVSENGINVDLADSDSNIIVYKDRLLDFKQNDDRIVYTNAATHVDSSFSILIKADCPQENIKTAKNFLRSHLEQDTSYSSDTFHLNTCEEFEMVYIASCDIQKSTLVFMDFFRDEESFMVSLQGPEKSLCSARTKIVMLLDNYREQVYKENYANSNISQSSLTKDGYLFNHFPSLDTQSSATDMSSPIQHFESVDENLIPNLSLLNIDVSDDEVASALEDITNNPLYSRHFEQALKLGYTENQISKALHKLGPNCGWNDLLGQVITIAADDATKLSDKETESTKSKNLSPDANVDDVNQCGNQADMAEFMSGLMESRNDNESNNLRHIIIDGSNVAMSHGKQVFSCKGIKLAVDWFRERGHKDITAFVPQWRKETSRPDAPITDQDILLELEREKILVFTPSRRVKGRRVVCYDDRYILNLAKETEGIIVSNDMYRDLVNESEEFRRLVDQRLLMYSFVNDRFMPPEDPLGRFGPSLENFLRKTPIARSKDSCPYGKKCTYGNRCRFFHPERGSAPLKSISDTLKEQAEIKLQERTLKQNEKLEKVRQPKKKLSRTKSLFPTESPEVEDFSGKQEKPKLVHSKSLVLPVKTADYLNEPRKMLEKAEQTAARETAGDRTGRLMASSAQFLEDIIKPDNLIVKSSRTSPVLQRENIQQPLNFSPSRSVRSPSHLTVPKSEQPERYLSGHLLLAKKLSNEGNESNFFSDHISSPSSTRTSSPVLAVLKPEQKHMLDRTFSLTHQLHRPDENIPNLSIFESLSPHKYQNVSGHWEDKSQSGPLYGQYFCDSGQYSASDSMSNPIEPPAAFGGKMYQAHEHLGLRRSFSSSQHPNRRASAADDHLLLKQQQSMPLDPFPSTPLGICRQNSTSDPQIHNNLADGYFFNGRQQPDSQPPLPTYPPPLVQSFNNAHQYSLQHMQQPYQTFDNQQTRKASLSYMQEPYFAPVSPMIGYMHNMPAQYSPRHNPQHAGAPHNYHHQNVNFHHNYTPSGFMPALHPLSNNLNTSPHHAANTMAMTSPHHTTNTMTMTSPHHTINNMAMTSPHHTANTLAILPEDEPILPDDPRYAIYYHLSSVFGEPVVRKVMNRNPHVLEPEDVCSLIFKYKQERLS</sequence>
<feature type="domain" description="RNase NYN" evidence="11">
    <location>
        <begin position="381"/>
        <end position="535"/>
    </location>
</feature>
<keyword evidence="8" id="KW-0862">Zinc</keyword>
<dbReference type="EMBL" id="JASAOG010000179">
    <property type="protein sequence ID" value="KAK0045517.1"/>
    <property type="molecule type" value="Genomic_DNA"/>
</dbReference>
<accession>A0AAD8B110</accession>
<evidence type="ECO:0000313" key="15">
    <source>
        <dbReference type="Proteomes" id="UP001233172"/>
    </source>
</evidence>
<protein>
    <submittedName>
        <fullName evidence="14">Ribonuclease ZC3H12</fullName>
    </submittedName>
</protein>
<dbReference type="Pfam" id="PF18561">
    <property type="entry name" value="Regnase_1_C"/>
    <property type="match status" value="1"/>
</dbReference>
<dbReference type="PANTHER" id="PTHR12876">
    <property type="entry name" value="N4BP1-RELATED"/>
    <property type="match status" value="1"/>
</dbReference>
<evidence type="ECO:0000259" key="11">
    <source>
        <dbReference type="Pfam" id="PF11977"/>
    </source>
</evidence>
<feature type="region of interest" description="Disordered" evidence="10">
    <location>
        <begin position="331"/>
        <end position="353"/>
    </location>
</feature>
<dbReference type="Pfam" id="PF18039">
    <property type="entry name" value="UBA_6"/>
    <property type="match status" value="1"/>
</dbReference>
<dbReference type="GO" id="GO:0008270">
    <property type="term" value="F:zinc ion binding"/>
    <property type="evidence" value="ECO:0007669"/>
    <property type="project" value="UniProtKB-KW"/>
</dbReference>
<evidence type="ECO:0000256" key="7">
    <source>
        <dbReference type="ARBA" id="ARBA00022801"/>
    </source>
</evidence>
<keyword evidence="15" id="KW-1185">Reference proteome</keyword>
<comment type="similarity">
    <text evidence="2">Belongs to the ZC3H12 family.</text>
</comment>
<dbReference type="Gene3D" id="3.40.50.11980">
    <property type="match status" value="1"/>
</dbReference>
<reference evidence="14" key="2">
    <citation type="submission" date="2023-04" db="EMBL/GenBank/DDBJ databases">
        <authorList>
            <person name="Bu L."/>
            <person name="Lu L."/>
            <person name="Laidemitt M.R."/>
            <person name="Zhang S.M."/>
            <person name="Mutuku M."/>
            <person name="Mkoji G."/>
            <person name="Steinauer M."/>
            <person name="Loker E.S."/>
        </authorList>
    </citation>
    <scope>NUCLEOTIDE SEQUENCE</scope>
    <source>
        <strain evidence="14">KasaAsao</strain>
        <tissue evidence="14">Whole Snail</tissue>
    </source>
</reference>
<comment type="caution">
    <text evidence="14">The sequence shown here is derived from an EMBL/GenBank/DDBJ whole genome shotgun (WGS) entry which is preliminary data.</text>
</comment>
<evidence type="ECO:0000259" key="12">
    <source>
        <dbReference type="Pfam" id="PF18039"/>
    </source>
</evidence>
<name>A0AAD8B110_BIOPF</name>
<dbReference type="GO" id="GO:0005634">
    <property type="term" value="C:nucleus"/>
    <property type="evidence" value="ECO:0007669"/>
    <property type="project" value="TreeGrafter"/>
</dbReference>
<feature type="region of interest" description="Disordered" evidence="10">
    <location>
        <begin position="602"/>
        <end position="631"/>
    </location>
</feature>
<evidence type="ECO:0000256" key="5">
    <source>
        <dbReference type="ARBA" id="ARBA00022759"/>
    </source>
</evidence>
<dbReference type="GO" id="GO:0003729">
    <property type="term" value="F:mRNA binding"/>
    <property type="evidence" value="ECO:0007669"/>
    <property type="project" value="TreeGrafter"/>
</dbReference>
<evidence type="ECO:0000259" key="13">
    <source>
        <dbReference type="Pfam" id="PF18561"/>
    </source>
</evidence>
<dbReference type="GO" id="GO:0036464">
    <property type="term" value="C:cytoplasmic ribonucleoprotein granule"/>
    <property type="evidence" value="ECO:0007669"/>
    <property type="project" value="TreeGrafter"/>
</dbReference>
<keyword evidence="4" id="KW-0479">Metal-binding</keyword>
<dbReference type="CDD" id="cd18729">
    <property type="entry name" value="PIN_Zc3h12-like"/>
    <property type="match status" value="1"/>
</dbReference>
<keyword evidence="3" id="KW-0540">Nuclease</keyword>
<organism evidence="14 15">
    <name type="scientific">Biomphalaria pfeifferi</name>
    <name type="common">Bloodfluke planorb</name>
    <name type="synonym">Freshwater snail</name>
    <dbReference type="NCBI Taxonomy" id="112525"/>
    <lineage>
        <taxon>Eukaryota</taxon>
        <taxon>Metazoa</taxon>
        <taxon>Spiralia</taxon>
        <taxon>Lophotrochozoa</taxon>
        <taxon>Mollusca</taxon>
        <taxon>Gastropoda</taxon>
        <taxon>Heterobranchia</taxon>
        <taxon>Euthyneura</taxon>
        <taxon>Panpulmonata</taxon>
        <taxon>Hygrophila</taxon>
        <taxon>Lymnaeoidea</taxon>
        <taxon>Planorbidae</taxon>
        <taxon>Biomphalaria</taxon>
    </lineage>
</organism>
<evidence type="ECO:0000256" key="2">
    <source>
        <dbReference type="ARBA" id="ARBA00010922"/>
    </source>
</evidence>
<dbReference type="Pfam" id="PF11977">
    <property type="entry name" value="RNase_Zc3h12a"/>
    <property type="match status" value="1"/>
</dbReference>
<dbReference type="Proteomes" id="UP001233172">
    <property type="component" value="Unassembled WGS sequence"/>
</dbReference>
<keyword evidence="9" id="KW-0460">Magnesium</keyword>
<feature type="compositionally biased region" description="Polar residues" evidence="10">
    <location>
        <begin position="700"/>
        <end position="727"/>
    </location>
</feature>
<evidence type="ECO:0000313" key="14">
    <source>
        <dbReference type="EMBL" id="KAK0045517.1"/>
    </source>
</evidence>
<dbReference type="InterPro" id="IPR040546">
    <property type="entry name" value="Rege-1_UBA-like"/>
</dbReference>
<evidence type="ECO:0000256" key="4">
    <source>
        <dbReference type="ARBA" id="ARBA00022723"/>
    </source>
</evidence>
<dbReference type="FunFam" id="3.40.50.11980:FF:000001">
    <property type="entry name" value="ZC3H12A isoform 1"/>
    <property type="match status" value="1"/>
</dbReference>
<keyword evidence="6" id="KW-0863">Zinc-finger</keyword>
<feature type="domain" description="Endoribonuclease Regnase 1/ZC3H12 C-terminal" evidence="13">
    <location>
        <begin position="1115"/>
        <end position="1157"/>
    </location>
</feature>
<evidence type="ECO:0000256" key="6">
    <source>
        <dbReference type="ARBA" id="ARBA00022771"/>
    </source>
</evidence>
<evidence type="ECO:0000256" key="8">
    <source>
        <dbReference type="ARBA" id="ARBA00022833"/>
    </source>
</evidence>
<reference evidence="14" key="1">
    <citation type="journal article" date="2023" name="PLoS Negl. Trop. Dis.">
        <title>A genome sequence for Biomphalaria pfeifferi, the major vector snail for the human-infecting parasite Schistosoma mansoni.</title>
        <authorList>
            <person name="Bu L."/>
            <person name="Lu L."/>
            <person name="Laidemitt M.R."/>
            <person name="Zhang S.M."/>
            <person name="Mutuku M."/>
            <person name="Mkoji G."/>
            <person name="Steinauer M."/>
            <person name="Loker E.S."/>
        </authorList>
    </citation>
    <scope>NUCLEOTIDE SEQUENCE</scope>
    <source>
        <strain evidence="14">KasaAsao</strain>
    </source>
</reference>
<dbReference type="PANTHER" id="PTHR12876:SF35">
    <property type="entry name" value="LD08718P-RELATED"/>
    <property type="match status" value="1"/>
</dbReference>
<dbReference type="InterPro" id="IPR021869">
    <property type="entry name" value="RNase_Zc3h12_NYN"/>
</dbReference>
<dbReference type="AlphaFoldDB" id="A0AAD8B110"/>
<keyword evidence="7" id="KW-0378">Hydrolase</keyword>
<evidence type="ECO:0000256" key="1">
    <source>
        <dbReference type="ARBA" id="ARBA00001946"/>
    </source>
</evidence>
<proteinExistence type="inferred from homology"/>
<keyword evidence="5" id="KW-0255">Endonuclease</keyword>
<dbReference type="InterPro" id="IPR051101">
    <property type="entry name" value="ZC3H12/N4BP1_RNase_Reg"/>
</dbReference>
<feature type="region of interest" description="Disordered" evidence="10">
    <location>
        <begin position="700"/>
        <end position="735"/>
    </location>
</feature>
<gene>
    <name evidence="14" type="ORF">Bpfe_025003</name>
</gene>
<dbReference type="GO" id="GO:0016787">
    <property type="term" value="F:hydrolase activity"/>
    <property type="evidence" value="ECO:0007669"/>
    <property type="project" value="UniProtKB-KW"/>
</dbReference>
<dbReference type="InterPro" id="IPR040757">
    <property type="entry name" value="Regnase_1/ZC3H12_C"/>
</dbReference>
<comment type="cofactor">
    <cofactor evidence="1">
        <name>Mg(2+)</name>
        <dbReference type="ChEBI" id="CHEBI:18420"/>
    </cofactor>
</comment>